<organism evidence="1">
    <name type="scientific">bioreactor metagenome</name>
    <dbReference type="NCBI Taxonomy" id="1076179"/>
    <lineage>
        <taxon>unclassified sequences</taxon>
        <taxon>metagenomes</taxon>
        <taxon>ecological metagenomes</taxon>
    </lineage>
</organism>
<accession>A0A645IVY1</accession>
<evidence type="ECO:0000313" key="1">
    <source>
        <dbReference type="EMBL" id="MPN51343.1"/>
    </source>
</evidence>
<sequence>MTFQDFCHNHSRIDSLLSNLQSAFSEGFEDYVSSDEFDPITMDEFLRTAKIGTQYFIGGVLDYHC</sequence>
<dbReference type="AlphaFoldDB" id="A0A645IVY1"/>
<protein>
    <submittedName>
        <fullName evidence="1">Uncharacterized protein</fullName>
    </submittedName>
</protein>
<name>A0A645IVY1_9ZZZZ</name>
<gene>
    <name evidence="1" type="ORF">SDC9_198986</name>
</gene>
<reference evidence="1" key="1">
    <citation type="submission" date="2019-08" db="EMBL/GenBank/DDBJ databases">
        <authorList>
            <person name="Kucharzyk K."/>
            <person name="Murdoch R.W."/>
            <person name="Higgins S."/>
            <person name="Loffler F."/>
        </authorList>
    </citation>
    <scope>NUCLEOTIDE SEQUENCE</scope>
</reference>
<comment type="caution">
    <text evidence="1">The sequence shown here is derived from an EMBL/GenBank/DDBJ whole genome shotgun (WGS) entry which is preliminary data.</text>
</comment>
<proteinExistence type="predicted"/>
<dbReference type="EMBL" id="VSSQ01116352">
    <property type="protein sequence ID" value="MPN51343.1"/>
    <property type="molecule type" value="Genomic_DNA"/>
</dbReference>